<organism evidence="2">
    <name type="scientific">Nitrospina gracilis (strain 3/211)</name>
    <dbReference type="NCBI Taxonomy" id="1266370"/>
    <lineage>
        <taxon>Bacteria</taxon>
        <taxon>Pseudomonadati</taxon>
        <taxon>Nitrospinota/Tectimicrobiota group</taxon>
        <taxon>Nitrospinota</taxon>
        <taxon>Nitrospinia</taxon>
        <taxon>Nitrospinales</taxon>
        <taxon>Nitrospinaceae</taxon>
        <taxon>Nitrospina</taxon>
    </lineage>
</organism>
<reference evidence="2" key="2">
    <citation type="journal article" date="2013" name="Front. Microbiol.">
        <title>The genome of Nitrospina gracilis illuminates the metabolism and evolution of the major marine nitrite oxidizer.</title>
        <authorList>
            <person name="Luecker S."/>
            <person name="Nowka B."/>
            <person name="Rattei T."/>
            <person name="Spieck E."/>
            <person name="and Daims H."/>
        </authorList>
    </citation>
    <scope>NUCLEOTIDE SEQUENCE</scope>
    <source>
        <strain evidence="2">3/211</strain>
    </source>
</reference>
<evidence type="ECO:0000313" key="2">
    <source>
        <dbReference type="EMBL" id="AGF29471.1"/>
    </source>
</evidence>
<evidence type="ECO:0000256" key="1">
    <source>
        <dbReference type="SAM" id="SignalP"/>
    </source>
</evidence>
<feature type="non-terminal residue" evidence="2">
    <location>
        <position position="76"/>
    </location>
</feature>
<dbReference type="EMBL" id="KC262218">
    <property type="protein sequence ID" value="AGF29471.1"/>
    <property type="molecule type" value="Genomic_DNA"/>
</dbReference>
<gene>
    <name evidence="2" type="primary">nxrC1</name>
</gene>
<accession>M1KQ35</accession>
<sequence length="76" mass="8390">MRFQTRKLLNRRKTVKMKKSVVFALIAAFVLGGAMVSSAATIEALNVGKRAIPVDPTDPFWSNYGPTKGRHVVVDM</sequence>
<proteinExistence type="predicted"/>
<keyword evidence="1" id="KW-0732">Signal</keyword>
<protein>
    <submittedName>
        <fullName evidence="2">Nitrite oxidoreductase gamma subunit</fullName>
    </submittedName>
</protein>
<dbReference type="AlphaFoldDB" id="M1KQ35"/>
<feature type="signal peptide" evidence="1">
    <location>
        <begin position="1"/>
        <end position="39"/>
    </location>
</feature>
<reference evidence="2" key="1">
    <citation type="submission" date="2012-12" db="EMBL/GenBank/DDBJ databases">
        <authorList>
            <person name="Luecker S."/>
            <person name="Nowka B."/>
            <person name="Rattei T."/>
            <person name="Spieck E."/>
            <person name="Daims H."/>
        </authorList>
    </citation>
    <scope>NUCLEOTIDE SEQUENCE</scope>
    <source>
        <strain evidence="2">3/211</strain>
    </source>
</reference>
<feature type="chain" id="PRO_5004015806" evidence="1">
    <location>
        <begin position="40"/>
        <end position="76"/>
    </location>
</feature>
<name>M1KQ35_NITG3</name>